<evidence type="ECO:0000259" key="5">
    <source>
        <dbReference type="PROSITE" id="PS50932"/>
    </source>
</evidence>
<dbReference type="InterPro" id="IPR010982">
    <property type="entry name" value="Lambda_DNA-bd_dom_sf"/>
</dbReference>
<sequence length="346" mass="37530">MAQRKVGIKDIAARAGVSISTVSHVINGTAPISDEVRDRVIRVARDVGYLDRRKNKGTIASLRKILLAIPQDAMPENDVNLVSWTILSTLMQESESRGIRIVVHEIDHADAFRQVPEAARAVDADGIILVNDDRPALLKEICNSKIPAVLINGEDPEMHINSVTPGNRFAAQKATQRLIELGHRRIIHLTWQGRRTVDRRLDGFHDAFQDNGLDIDGAITLIAEGYEPRHAEAAVRDWLARHPDLDGVTAIFCAADNLAFGAMKALKSAGLTVPDDVSVMGFDGVGLGELHVPALSTVIVPLDEFGSAALELLESSANADSKKRAARRLELGCEVVTRASVGPPPR</sequence>
<keyword evidence="1" id="KW-0678">Repressor</keyword>
<feature type="domain" description="HTH lacI-type" evidence="5">
    <location>
        <begin position="6"/>
        <end position="49"/>
    </location>
</feature>
<name>A0A238LCX7_9RHOB</name>
<reference evidence="6 7" key="1">
    <citation type="submission" date="2017-05" db="EMBL/GenBank/DDBJ databases">
        <authorList>
            <person name="Song R."/>
            <person name="Chenine A.L."/>
            <person name="Ruprecht R.M."/>
        </authorList>
    </citation>
    <scope>NUCLEOTIDE SEQUENCE [LARGE SCALE GENOMIC DNA]</scope>
    <source>
        <strain evidence="6 7">CECT 8899</strain>
    </source>
</reference>
<dbReference type="GO" id="GO:0003700">
    <property type="term" value="F:DNA-binding transcription factor activity"/>
    <property type="evidence" value="ECO:0007669"/>
    <property type="project" value="TreeGrafter"/>
</dbReference>
<keyword evidence="7" id="KW-1185">Reference proteome</keyword>
<organism evidence="6 7">
    <name type="scientific">Flavimaricola marinus</name>
    <dbReference type="NCBI Taxonomy" id="1819565"/>
    <lineage>
        <taxon>Bacteria</taxon>
        <taxon>Pseudomonadati</taxon>
        <taxon>Pseudomonadota</taxon>
        <taxon>Alphaproteobacteria</taxon>
        <taxon>Rhodobacterales</taxon>
        <taxon>Paracoccaceae</taxon>
        <taxon>Flavimaricola</taxon>
    </lineage>
</organism>
<evidence type="ECO:0000256" key="2">
    <source>
        <dbReference type="ARBA" id="ARBA00023015"/>
    </source>
</evidence>
<evidence type="ECO:0000313" key="6">
    <source>
        <dbReference type="EMBL" id="SMY07275.1"/>
    </source>
</evidence>
<dbReference type="PROSITE" id="PS50932">
    <property type="entry name" value="HTH_LACI_2"/>
    <property type="match status" value="1"/>
</dbReference>
<gene>
    <name evidence="6" type="primary">degA_2</name>
    <name evidence="6" type="ORF">LOM8899_01408</name>
</gene>
<dbReference type="InterPro" id="IPR046335">
    <property type="entry name" value="LacI/GalR-like_sensor"/>
</dbReference>
<evidence type="ECO:0000313" key="7">
    <source>
        <dbReference type="Proteomes" id="UP000201613"/>
    </source>
</evidence>
<dbReference type="SUPFAM" id="SSF47413">
    <property type="entry name" value="lambda repressor-like DNA-binding domains"/>
    <property type="match status" value="1"/>
</dbReference>
<protein>
    <submittedName>
        <fullName evidence="6">HTH-type transcriptional regulator DegA</fullName>
    </submittedName>
</protein>
<evidence type="ECO:0000256" key="3">
    <source>
        <dbReference type="ARBA" id="ARBA00023125"/>
    </source>
</evidence>
<dbReference type="RefSeq" id="WP_093991852.1">
    <property type="nucleotide sequence ID" value="NZ_FXZK01000002.1"/>
</dbReference>
<dbReference type="PANTHER" id="PTHR30146">
    <property type="entry name" value="LACI-RELATED TRANSCRIPTIONAL REPRESSOR"/>
    <property type="match status" value="1"/>
</dbReference>
<evidence type="ECO:0000256" key="1">
    <source>
        <dbReference type="ARBA" id="ARBA00022491"/>
    </source>
</evidence>
<dbReference type="PROSITE" id="PS00356">
    <property type="entry name" value="HTH_LACI_1"/>
    <property type="match status" value="1"/>
</dbReference>
<dbReference type="Pfam" id="PF00356">
    <property type="entry name" value="LacI"/>
    <property type="match status" value="1"/>
</dbReference>
<dbReference type="AlphaFoldDB" id="A0A238LCX7"/>
<dbReference type="CDD" id="cd06267">
    <property type="entry name" value="PBP1_LacI_sugar_binding-like"/>
    <property type="match status" value="1"/>
</dbReference>
<dbReference type="GO" id="GO:0000976">
    <property type="term" value="F:transcription cis-regulatory region binding"/>
    <property type="evidence" value="ECO:0007669"/>
    <property type="project" value="TreeGrafter"/>
</dbReference>
<dbReference type="Gene3D" id="1.10.260.40">
    <property type="entry name" value="lambda repressor-like DNA-binding domains"/>
    <property type="match status" value="1"/>
</dbReference>
<keyword evidence="4" id="KW-0804">Transcription</keyword>
<keyword evidence="3" id="KW-0238">DNA-binding</keyword>
<dbReference type="SUPFAM" id="SSF53822">
    <property type="entry name" value="Periplasmic binding protein-like I"/>
    <property type="match status" value="1"/>
</dbReference>
<dbReference type="Gene3D" id="3.40.50.2300">
    <property type="match status" value="2"/>
</dbReference>
<dbReference type="InterPro" id="IPR000843">
    <property type="entry name" value="HTH_LacI"/>
</dbReference>
<keyword evidence="2" id="KW-0805">Transcription regulation</keyword>
<dbReference type="OrthoDB" id="60111at2"/>
<dbReference type="SMART" id="SM00354">
    <property type="entry name" value="HTH_LACI"/>
    <property type="match status" value="1"/>
</dbReference>
<evidence type="ECO:0000256" key="4">
    <source>
        <dbReference type="ARBA" id="ARBA00023163"/>
    </source>
</evidence>
<dbReference type="PANTHER" id="PTHR30146:SF148">
    <property type="entry name" value="HTH-TYPE TRANSCRIPTIONAL REPRESSOR PURR-RELATED"/>
    <property type="match status" value="1"/>
</dbReference>
<accession>A0A238LCX7</accession>
<dbReference type="EMBL" id="FXZK01000002">
    <property type="protein sequence ID" value="SMY07275.1"/>
    <property type="molecule type" value="Genomic_DNA"/>
</dbReference>
<dbReference type="CDD" id="cd01392">
    <property type="entry name" value="HTH_LacI"/>
    <property type="match status" value="1"/>
</dbReference>
<dbReference type="Pfam" id="PF13377">
    <property type="entry name" value="Peripla_BP_3"/>
    <property type="match status" value="1"/>
</dbReference>
<dbReference type="InterPro" id="IPR028082">
    <property type="entry name" value="Peripla_BP_I"/>
</dbReference>
<dbReference type="Proteomes" id="UP000201613">
    <property type="component" value="Unassembled WGS sequence"/>
</dbReference>
<proteinExistence type="predicted"/>